<proteinExistence type="predicted"/>
<reference evidence="6 7" key="1">
    <citation type="submission" date="2014-11" db="EMBL/GenBank/DDBJ databases">
        <title>Genetic blueprint of the zoonotic pathogen Toxocara canis.</title>
        <authorList>
            <person name="Zhu X.-Q."/>
            <person name="Korhonen P.K."/>
            <person name="Cai H."/>
            <person name="Young N.D."/>
            <person name="Nejsum P."/>
            <person name="von Samson-Himmelstjerna G."/>
            <person name="Boag P.R."/>
            <person name="Tan P."/>
            <person name="Li Q."/>
            <person name="Min J."/>
            <person name="Yang Y."/>
            <person name="Wang X."/>
            <person name="Fang X."/>
            <person name="Hall R.S."/>
            <person name="Hofmann A."/>
            <person name="Sternberg P.W."/>
            <person name="Jex A.R."/>
            <person name="Gasser R.B."/>
        </authorList>
    </citation>
    <scope>NUCLEOTIDE SEQUENCE [LARGE SCALE GENOMIC DNA]</scope>
    <source>
        <strain evidence="6">PN_DK_2014</strain>
    </source>
</reference>
<feature type="domain" description="RRM" evidence="5">
    <location>
        <begin position="177"/>
        <end position="260"/>
    </location>
</feature>
<evidence type="ECO:0000313" key="6">
    <source>
        <dbReference type="EMBL" id="KHN76068.1"/>
    </source>
</evidence>
<keyword evidence="6" id="KW-0687">Ribonucleoprotein</keyword>
<dbReference type="EMBL" id="JPKZ01002568">
    <property type="protein sequence ID" value="KHN76068.1"/>
    <property type="molecule type" value="Genomic_DNA"/>
</dbReference>
<evidence type="ECO:0000256" key="1">
    <source>
        <dbReference type="ARBA" id="ARBA00022737"/>
    </source>
</evidence>
<dbReference type="FunFam" id="3.30.70.330:FF:000040">
    <property type="entry name" value="Heterogeneous nuclear ribonucleoprotein A2/B1"/>
    <property type="match status" value="1"/>
</dbReference>
<feature type="domain" description="RRM" evidence="5">
    <location>
        <begin position="278"/>
        <end position="352"/>
    </location>
</feature>
<accession>A0A0B2V3E3</accession>
<dbReference type="GO" id="GO:0003730">
    <property type="term" value="F:mRNA 3'-UTR binding"/>
    <property type="evidence" value="ECO:0007669"/>
    <property type="project" value="TreeGrafter"/>
</dbReference>
<dbReference type="PROSITE" id="PS50102">
    <property type="entry name" value="RRM"/>
    <property type="match status" value="2"/>
</dbReference>
<feature type="compositionally biased region" description="Basic residues" evidence="4">
    <location>
        <begin position="491"/>
        <end position="503"/>
    </location>
</feature>
<comment type="caution">
    <text evidence="6">The sequence shown here is derived from an EMBL/GenBank/DDBJ whole genome shotgun (WGS) entry which is preliminary data.</text>
</comment>
<dbReference type="OrthoDB" id="6019873at2759"/>
<dbReference type="GO" id="GO:0098687">
    <property type="term" value="C:chromosomal region"/>
    <property type="evidence" value="ECO:0007669"/>
    <property type="project" value="UniProtKB-ARBA"/>
</dbReference>
<dbReference type="STRING" id="6265.A0A0B2V3E3"/>
<dbReference type="Pfam" id="PF00076">
    <property type="entry name" value="RRM_1"/>
    <property type="match status" value="2"/>
</dbReference>
<evidence type="ECO:0000256" key="4">
    <source>
        <dbReference type="SAM" id="MobiDB-lite"/>
    </source>
</evidence>
<gene>
    <name evidence="6" type="primary">hrp-1</name>
    <name evidence="6" type="ORF">Tcan_14125</name>
</gene>
<dbReference type="Proteomes" id="UP000031036">
    <property type="component" value="Unassembled WGS sequence"/>
</dbReference>
<dbReference type="Gene3D" id="3.30.70.330">
    <property type="match status" value="2"/>
</dbReference>
<dbReference type="GO" id="GO:0071013">
    <property type="term" value="C:catalytic step 2 spliceosome"/>
    <property type="evidence" value="ECO:0007669"/>
    <property type="project" value="TreeGrafter"/>
</dbReference>
<feature type="compositionally biased region" description="Polar residues" evidence="4">
    <location>
        <begin position="450"/>
        <end position="464"/>
    </location>
</feature>
<evidence type="ECO:0000313" key="7">
    <source>
        <dbReference type="Proteomes" id="UP000031036"/>
    </source>
</evidence>
<dbReference type="AlphaFoldDB" id="A0A0B2V3E3"/>
<dbReference type="PANTHER" id="PTHR48026">
    <property type="entry name" value="HOMOLOGOUS TO DROSOPHILA SQD (SQUID) PROTEIN"/>
    <property type="match status" value="1"/>
</dbReference>
<keyword evidence="2 3" id="KW-0694">RNA-binding</keyword>
<evidence type="ECO:0000259" key="5">
    <source>
        <dbReference type="PROSITE" id="PS50102"/>
    </source>
</evidence>
<keyword evidence="1" id="KW-0677">Repeat</keyword>
<dbReference type="SUPFAM" id="SSF54928">
    <property type="entry name" value="RNA-binding domain, RBD"/>
    <property type="match status" value="1"/>
</dbReference>
<dbReference type="InterPro" id="IPR035979">
    <property type="entry name" value="RBD_domain_sf"/>
</dbReference>
<dbReference type="PANTHER" id="PTHR48026:SF14">
    <property type="entry name" value="HETEROGENEOUS NUCLEAR RIBONUCLEOPROTEIN A1"/>
    <property type="match status" value="1"/>
</dbReference>
<dbReference type="GO" id="GO:0000398">
    <property type="term" value="P:mRNA splicing, via spliceosome"/>
    <property type="evidence" value="ECO:0007669"/>
    <property type="project" value="TreeGrafter"/>
</dbReference>
<name>A0A0B2V3E3_TOXCA</name>
<dbReference type="SMART" id="SM00360">
    <property type="entry name" value="RRM"/>
    <property type="match status" value="2"/>
</dbReference>
<dbReference type="InterPro" id="IPR000504">
    <property type="entry name" value="RRM_dom"/>
</dbReference>
<feature type="region of interest" description="Disordered" evidence="4">
    <location>
        <begin position="432"/>
        <end position="503"/>
    </location>
</feature>
<feature type="compositionally biased region" description="Basic and acidic residues" evidence="4">
    <location>
        <begin position="474"/>
        <end position="484"/>
    </location>
</feature>
<evidence type="ECO:0000256" key="2">
    <source>
        <dbReference type="ARBA" id="ARBA00022884"/>
    </source>
</evidence>
<protein>
    <submittedName>
        <fullName evidence="6">Heterogeneous nuclear ribonucleoprotein A1</fullName>
    </submittedName>
</protein>
<evidence type="ECO:0000256" key="3">
    <source>
        <dbReference type="PROSITE-ProRule" id="PRU00176"/>
    </source>
</evidence>
<sequence length="503" mass="54700">MLGTLDRLRHATLVPVAQDSRQHVPLVGGLLGAGVARSEHFGSCEDCVARFDVLCGRAKRCVCTMVSACLFDNRFSYLFEGFKRLNTLALFSSPINAKLYPTMFSPIYSAGGVYVSHPVFMPLPGGAGTSRGLPFFPPIGPHTFPFNPYFPPGQMPRMVGNPGGNAQVNGEGPPQLRKLFIGGLSHETTDEQLRQFYSQWGTVVDCIVIRDPQTKYSRGFGFVTFATMQMAEAAMADRPHTINNKVVDPKRAIPREQMSPLLPNHPPPFLEGEPDPGCKLSLSGIHWDYHTVDGLRHYFDKFGVVEQVEILGNPRGLGFVVFEEKTAADRCLTHGKVHVINGRKCEVTQSPIQHSLYQRAEARSADGQEAIVGEEQKADPSTTRPELVPQHAQKIVGEAVTDSLVRGVVVTEAGPSPTSGLENIVPSNISNLANDSFKDGDGKQKGVSVQKANPSTPSQHSSKGSVGRSAQARVDSKQADKKDPSVVAAKHEKKKSNRKANKN</sequence>
<keyword evidence="7" id="KW-1185">Reference proteome</keyword>
<organism evidence="6 7">
    <name type="scientific">Toxocara canis</name>
    <name type="common">Canine roundworm</name>
    <dbReference type="NCBI Taxonomy" id="6265"/>
    <lineage>
        <taxon>Eukaryota</taxon>
        <taxon>Metazoa</taxon>
        <taxon>Ecdysozoa</taxon>
        <taxon>Nematoda</taxon>
        <taxon>Chromadorea</taxon>
        <taxon>Rhabditida</taxon>
        <taxon>Spirurina</taxon>
        <taxon>Ascaridomorpha</taxon>
        <taxon>Ascaridoidea</taxon>
        <taxon>Toxocaridae</taxon>
        <taxon>Toxocara</taxon>
    </lineage>
</organism>
<dbReference type="InterPro" id="IPR012677">
    <property type="entry name" value="Nucleotide-bd_a/b_plait_sf"/>
</dbReference>